<dbReference type="Pfam" id="PF20449">
    <property type="entry name" value="DUF6706"/>
    <property type="match status" value="1"/>
</dbReference>
<dbReference type="InterPro" id="IPR046552">
    <property type="entry name" value="DUF6706"/>
</dbReference>
<dbReference type="STRING" id="593133.SAMN04488006_0483"/>
<name>A0A1I6NSB8_9FLAO</name>
<evidence type="ECO:0000313" key="2">
    <source>
        <dbReference type="Proteomes" id="UP000199312"/>
    </source>
</evidence>
<proteinExistence type="predicted"/>
<organism evidence="1 2">
    <name type="scientific">Lutibacter maritimus</name>
    <dbReference type="NCBI Taxonomy" id="593133"/>
    <lineage>
        <taxon>Bacteria</taxon>
        <taxon>Pseudomonadati</taxon>
        <taxon>Bacteroidota</taxon>
        <taxon>Flavobacteriia</taxon>
        <taxon>Flavobacteriales</taxon>
        <taxon>Flavobacteriaceae</taxon>
        <taxon>Lutibacter</taxon>
    </lineage>
</organism>
<dbReference type="EMBL" id="FOZP01000001">
    <property type="protein sequence ID" value="SFS30771.1"/>
    <property type="molecule type" value="Genomic_DNA"/>
</dbReference>
<evidence type="ECO:0000313" key="1">
    <source>
        <dbReference type="EMBL" id="SFS30771.1"/>
    </source>
</evidence>
<reference evidence="2" key="1">
    <citation type="submission" date="2016-10" db="EMBL/GenBank/DDBJ databases">
        <authorList>
            <person name="Varghese N."/>
            <person name="Submissions S."/>
        </authorList>
    </citation>
    <scope>NUCLEOTIDE SEQUENCE [LARGE SCALE GENOMIC DNA]</scope>
    <source>
        <strain evidence="2">DSM 24450</strain>
    </source>
</reference>
<dbReference type="RefSeq" id="WP_090222180.1">
    <property type="nucleotide sequence ID" value="NZ_FOZP01000001.1"/>
</dbReference>
<dbReference type="AlphaFoldDB" id="A0A1I6NSB8"/>
<sequence length="108" mass="11944">MTILEAIQANPLFSMVTLEHINSKLIGRIIDGAANYTENDLQSVELVSADLYLDIALLPEFKEGQLSIKYNVSDLKARAKSIYTKYDDAKLSEMGPKIINVNVNAINA</sequence>
<accession>A0A1I6NSB8</accession>
<protein>
    <submittedName>
        <fullName evidence="1">Uncharacterized protein</fullName>
    </submittedName>
</protein>
<dbReference type="Proteomes" id="UP000199312">
    <property type="component" value="Unassembled WGS sequence"/>
</dbReference>
<dbReference type="OrthoDB" id="1033627at2"/>
<gene>
    <name evidence="1" type="ORF">SAMN04488006_0483</name>
</gene>
<keyword evidence="2" id="KW-1185">Reference proteome</keyword>